<gene>
    <name evidence="1" type="ORF">I7730_15645</name>
</gene>
<proteinExistence type="predicted"/>
<reference evidence="1" key="2">
    <citation type="submission" date="2019-01" db="EMBL/GenBank/DDBJ databases">
        <authorList>
            <consortium name="NCBI Pathogen Detection Project"/>
        </authorList>
    </citation>
    <scope>NUCLEOTIDE SEQUENCE</scope>
    <source>
        <strain evidence="1">BCW_3452</strain>
    </source>
</reference>
<dbReference type="Proteomes" id="UP000863257">
    <property type="component" value="Unassembled WGS sequence"/>
</dbReference>
<protein>
    <submittedName>
        <fullName evidence="1">Uncharacterized protein</fullName>
    </submittedName>
</protein>
<dbReference type="CDD" id="cd06577">
    <property type="entry name" value="PASTA_pknB"/>
    <property type="match status" value="1"/>
</dbReference>
<comment type="caution">
    <text evidence="1">The sequence shown here is derived from an EMBL/GenBank/DDBJ whole genome shotgun (WGS) entry which is preliminary data.</text>
</comment>
<accession>A0A8H9N1R3</accession>
<name>A0A8H9N1R3_VIBVL</name>
<evidence type="ECO:0000313" key="1">
    <source>
        <dbReference type="EMBL" id="HAS8541215.1"/>
    </source>
</evidence>
<sequence>MANEQTFTLSLTGLTLEQAKAIAEAHGVNPEWDNKETVDDTTVCSSSDGEKVEALIHPDNPLPCKQGDEVHVVWDHDNKETLPAGYIGYIYAGDAMRHVIMDRGAVCFRGENQFTYGGISDYFQFRRMKESGEI</sequence>
<dbReference type="InterPro" id="IPR005543">
    <property type="entry name" value="PASTA_dom"/>
</dbReference>
<dbReference type="AlphaFoldDB" id="A0A8H9N1R3"/>
<dbReference type="EMBL" id="DACRBY010000020">
    <property type="protein sequence ID" value="HAS8541215.1"/>
    <property type="molecule type" value="Genomic_DNA"/>
</dbReference>
<organism evidence="1">
    <name type="scientific">Vibrio vulnificus</name>
    <dbReference type="NCBI Taxonomy" id="672"/>
    <lineage>
        <taxon>Bacteria</taxon>
        <taxon>Pseudomonadati</taxon>
        <taxon>Pseudomonadota</taxon>
        <taxon>Gammaproteobacteria</taxon>
        <taxon>Vibrionales</taxon>
        <taxon>Vibrionaceae</taxon>
        <taxon>Vibrio</taxon>
    </lineage>
</organism>
<reference evidence="1" key="1">
    <citation type="journal article" date="2018" name="Genome Biol.">
        <title>SKESA: strategic k-mer extension for scrupulous assemblies.</title>
        <authorList>
            <person name="Souvorov A."/>
            <person name="Agarwala R."/>
            <person name="Lipman D.J."/>
        </authorList>
    </citation>
    <scope>NUCLEOTIDE SEQUENCE</scope>
    <source>
        <strain evidence="1">BCW_3452</strain>
    </source>
</reference>